<feature type="compositionally biased region" description="Polar residues" evidence="2">
    <location>
        <begin position="791"/>
        <end position="803"/>
    </location>
</feature>
<dbReference type="InterPro" id="IPR008936">
    <property type="entry name" value="Rho_GTPase_activation_prot"/>
</dbReference>
<keyword evidence="5" id="KW-1185">Reference proteome</keyword>
<feature type="region of interest" description="Disordered" evidence="2">
    <location>
        <begin position="1"/>
        <end position="23"/>
    </location>
</feature>
<dbReference type="AlphaFoldDB" id="A0A8H8U718"/>
<feature type="compositionally biased region" description="Low complexity" evidence="2">
    <location>
        <begin position="205"/>
        <end position="223"/>
    </location>
</feature>
<feature type="compositionally biased region" description="Polar residues" evidence="2">
    <location>
        <begin position="240"/>
        <end position="275"/>
    </location>
</feature>
<dbReference type="GO" id="GO:0005938">
    <property type="term" value="C:cell cortex"/>
    <property type="evidence" value="ECO:0007669"/>
    <property type="project" value="UniProtKB-ARBA"/>
</dbReference>
<dbReference type="SMART" id="SM00324">
    <property type="entry name" value="RhoGAP"/>
    <property type="match status" value="1"/>
</dbReference>
<dbReference type="PANTHER" id="PTHR23176:SF125">
    <property type="entry name" value="GTPASE ACTIVATOR (BEM2), PUTATIVE (AFU_ORTHOLOGUE AFUA_7G04450)-RELATED"/>
    <property type="match status" value="1"/>
</dbReference>
<feature type="compositionally biased region" description="Low complexity" evidence="2">
    <location>
        <begin position="811"/>
        <end position="821"/>
    </location>
</feature>
<dbReference type="OrthoDB" id="185175at2759"/>
<dbReference type="InterPro" id="IPR050729">
    <property type="entry name" value="Rho-GAP"/>
</dbReference>
<dbReference type="PROSITE" id="PS50238">
    <property type="entry name" value="RHOGAP"/>
    <property type="match status" value="1"/>
</dbReference>
<proteinExistence type="predicted"/>
<evidence type="ECO:0000313" key="4">
    <source>
        <dbReference type="EMBL" id="TVY32851.1"/>
    </source>
</evidence>
<comment type="caution">
    <text evidence="4">The sequence shown here is derived from an EMBL/GenBank/DDBJ whole genome shotgun (WGS) entry which is preliminary data.</text>
</comment>
<dbReference type="Pfam" id="PF00620">
    <property type="entry name" value="RhoGAP"/>
    <property type="match status" value="1"/>
</dbReference>
<dbReference type="Proteomes" id="UP000462212">
    <property type="component" value="Unassembled WGS sequence"/>
</dbReference>
<feature type="compositionally biased region" description="Polar residues" evidence="2">
    <location>
        <begin position="187"/>
        <end position="204"/>
    </location>
</feature>
<organism evidence="4 5">
    <name type="scientific">Lachnellula subtilissima</name>
    <dbReference type="NCBI Taxonomy" id="602034"/>
    <lineage>
        <taxon>Eukaryota</taxon>
        <taxon>Fungi</taxon>
        <taxon>Dikarya</taxon>
        <taxon>Ascomycota</taxon>
        <taxon>Pezizomycotina</taxon>
        <taxon>Leotiomycetes</taxon>
        <taxon>Helotiales</taxon>
        <taxon>Lachnaceae</taxon>
        <taxon>Lachnellula</taxon>
    </lineage>
</organism>
<dbReference type="CDD" id="cd00159">
    <property type="entry name" value="RhoGAP"/>
    <property type="match status" value="1"/>
</dbReference>
<protein>
    <submittedName>
        <fullName evidence="4">Putative Rho-type GTPase-activating protein</fullName>
    </submittedName>
</protein>
<dbReference type="Gene3D" id="1.10.555.10">
    <property type="entry name" value="Rho GTPase activation protein"/>
    <property type="match status" value="1"/>
</dbReference>
<evidence type="ECO:0000313" key="5">
    <source>
        <dbReference type="Proteomes" id="UP000462212"/>
    </source>
</evidence>
<accession>A0A8H8U718</accession>
<feature type="compositionally biased region" description="Polar residues" evidence="2">
    <location>
        <begin position="358"/>
        <end position="374"/>
    </location>
</feature>
<keyword evidence="1" id="KW-0343">GTPase activation</keyword>
<name>A0A8H8U718_9HELO</name>
<feature type="compositionally biased region" description="Polar residues" evidence="2">
    <location>
        <begin position="291"/>
        <end position="313"/>
    </location>
</feature>
<dbReference type="GO" id="GO:0005096">
    <property type="term" value="F:GTPase activator activity"/>
    <property type="evidence" value="ECO:0007669"/>
    <property type="project" value="UniProtKB-KW"/>
</dbReference>
<evidence type="ECO:0000259" key="3">
    <source>
        <dbReference type="PROSITE" id="PS50238"/>
    </source>
</evidence>
<evidence type="ECO:0000256" key="2">
    <source>
        <dbReference type="SAM" id="MobiDB-lite"/>
    </source>
</evidence>
<reference evidence="4 5" key="1">
    <citation type="submission" date="2018-05" db="EMBL/GenBank/DDBJ databases">
        <title>Genome sequencing and assembly of the regulated plant pathogen Lachnellula willkommii and related sister species for the development of diagnostic species identification markers.</title>
        <authorList>
            <person name="Giroux E."/>
            <person name="Bilodeau G."/>
        </authorList>
    </citation>
    <scope>NUCLEOTIDE SEQUENCE [LARGE SCALE GENOMIC DNA]</scope>
    <source>
        <strain evidence="4 5">CBS 197.66</strain>
    </source>
</reference>
<feature type="compositionally biased region" description="Polar residues" evidence="2">
    <location>
        <begin position="475"/>
        <end position="493"/>
    </location>
</feature>
<evidence type="ECO:0000256" key="1">
    <source>
        <dbReference type="ARBA" id="ARBA00022468"/>
    </source>
</evidence>
<gene>
    <name evidence="4" type="primary">rga2_0</name>
    <name evidence="4" type="ORF">LSUB1_G008694</name>
</gene>
<dbReference type="PANTHER" id="PTHR23176">
    <property type="entry name" value="RHO/RAC/CDC GTPASE-ACTIVATING PROTEIN"/>
    <property type="match status" value="1"/>
</dbReference>
<feature type="domain" description="Rho-GAP" evidence="3">
    <location>
        <begin position="563"/>
        <end position="754"/>
    </location>
</feature>
<feature type="compositionally biased region" description="Basic and acidic residues" evidence="2">
    <location>
        <begin position="314"/>
        <end position="325"/>
    </location>
</feature>
<dbReference type="GO" id="GO:0007165">
    <property type="term" value="P:signal transduction"/>
    <property type="evidence" value="ECO:0007669"/>
    <property type="project" value="InterPro"/>
</dbReference>
<feature type="compositionally biased region" description="Basic and acidic residues" evidence="2">
    <location>
        <begin position="450"/>
        <end position="473"/>
    </location>
</feature>
<dbReference type="EMBL" id="QGMJ01000917">
    <property type="protein sequence ID" value="TVY32851.1"/>
    <property type="molecule type" value="Genomic_DNA"/>
</dbReference>
<feature type="compositionally biased region" description="Low complexity" evidence="2">
    <location>
        <begin position="779"/>
        <end position="790"/>
    </location>
</feature>
<feature type="compositionally biased region" description="Basic and acidic residues" evidence="2">
    <location>
        <begin position="334"/>
        <end position="348"/>
    </location>
</feature>
<feature type="compositionally biased region" description="Basic and acidic residues" evidence="2">
    <location>
        <begin position="279"/>
        <end position="288"/>
    </location>
</feature>
<dbReference type="SUPFAM" id="SSF48350">
    <property type="entry name" value="GTPase activation domain, GAP"/>
    <property type="match status" value="1"/>
</dbReference>
<feature type="compositionally biased region" description="Polar residues" evidence="2">
    <location>
        <begin position="417"/>
        <end position="428"/>
    </location>
</feature>
<feature type="region of interest" description="Disordered" evidence="2">
    <location>
        <begin position="763"/>
        <end position="853"/>
    </location>
</feature>
<feature type="region of interest" description="Disordered" evidence="2">
    <location>
        <begin position="446"/>
        <end position="506"/>
    </location>
</feature>
<sequence length="853" mass="94012">MGIGNSPPSGHSQLQTLTPSSVSQDPPCCLIIIIDITVAIAIAISIPHSFTPTSSVSSLGAPKSKTVSAAALRTHHLCICSVNVVRWRQHQPFSKLIYASVTRFKVPGTWHSEGCALETTTTPASRPAIEKAPEGGAEASTKHPTKPGQTRPAQAAHRIASSAWALKKDMAHQARKSNPPQPLSLGVGSNFNNPQSQQLFSTIDSPSPKSPLSPISPKSPRSPFRLSTKKGQYQGEHPSIQLQPAESQPSRTTLPPSQNTASLPSLQQYSENTAVGQKGQERERDRPTRTGFFSNYKASKSSSRLQNSATVRQVTEDSMSRDTERPAMSGRVPSQEHARTESSVDRSTIRKPVGSAAKSDTSLNTTADPQPASSNPNMLKKNKPKPFSLLGRTKSIRDEQSPRELSPTDKPTAPERAQTSHAHSNSLRTAPLRAETDRSFREMMNSNVRQHSEDRKHTQTRDSSRSKDGKENGRLQPSQVKDTNQNGRIQGVSSSGGGSHNFLNNLKSSATKGAGAISKGLFGKGSRSGSTNEREAPVDDEHYELKVINKPLIEQTRLTRISKKLEDSRDKTEFWMPAFPWRAIDYLNYKGSDVEGLYRVPGSGPQIKRWQRRFDEELDIDLFEQDDLYDINIIGSMLKAWLRELPDELLPKAAQDRVARECNGSETVPQLLIDELSNLSPFNYYLLFAITCHLSLLLAHAEKNKMDFRNLCICFQPCMKIDAFCFKFLVCDWRDCWKGCKTEGYYTEQEYLLFDIQPPSSAEGQSSIAVESHDERNVSSSDSSKPSSVSIDNQGQKSTQAQNAAKKLPLSQSSGSMSTVSTNLTVVEQRTPPRRNGDMRPLSPIKPLSPIGF</sequence>
<dbReference type="InterPro" id="IPR000198">
    <property type="entry name" value="RhoGAP_dom"/>
</dbReference>
<feature type="region of interest" description="Disordered" evidence="2">
    <location>
        <begin position="117"/>
        <end position="433"/>
    </location>
</feature>